<protein>
    <submittedName>
        <fullName evidence="1">Uncharacterized protein</fullName>
    </submittedName>
</protein>
<name>A0AAV7KZ67_PLEWA</name>
<reference evidence="1" key="1">
    <citation type="journal article" date="2022" name="bioRxiv">
        <title>Sequencing and chromosome-scale assembly of the giantPleurodeles waltlgenome.</title>
        <authorList>
            <person name="Brown T."/>
            <person name="Elewa A."/>
            <person name="Iarovenko S."/>
            <person name="Subramanian E."/>
            <person name="Araus A.J."/>
            <person name="Petzold A."/>
            <person name="Susuki M."/>
            <person name="Suzuki K.-i.T."/>
            <person name="Hayashi T."/>
            <person name="Toyoda A."/>
            <person name="Oliveira C."/>
            <person name="Osipova E."/>
            <person name="Leigh N.D."/>
            <person name="Simon A."/>
            <person name="Yun M.H."/>
        </authorList>
    </citation>
    <scope>NUCLEOTIDE SEQUENCE</scope>
    <source>
        <strain evidence="1">20211129_DDA</strain>
        <tissue evidence="1">Liver</tissue>
    </source>
</reference>
<dbReference type="EMBL" id="JANPWB010000016">
    <property type="protein sequence ID" value="KAJ1083889.1"/>
    <property type="molecule type" value="Genomic_DNA"/>
</dbReference>
<gene>
    <name evidence="1" type="ORF">NDU88_004044</name>
</gene>
<dbReference type="Proteomes" id="UP001066276">
    <property type="component" value="Chromosome 12"/>
</dbReference>
<evidence type="ECO:0000313" key="2">
    <source>
        <dbReference type="Proteomes" id="UP001066276"/>
    </source>
</evidence>
<keyword evidence="2" id="KW-1185">Reference proteome</keyword>
<comment type="caution">
    <text evidence="1">The sequence shown here is derived from an EMBL/GenBank/DDBJ whole genome shotgun (WGS) entry which is preliminary data.</text>
</comment>
<organism evidence="1 2">
    <name type="scientific">Pleurodeles waltl</name>
    <name type="common">Iberian ribbed newt</name>
    <dbReference type="NCBI Taxonomy" id="8319"/>
    <lineage>
        <taxon>Eukaryota</taxon>
        <taxon>Metazoa</taxon>
        <taxon>Chordata</taxon>
        <taxon>Craniata</taxon>
        <taxon>Vertebrata</taxon>
        <taxon>Euteleostomi</taxon>
        <taxon>Amphibia</taxon>
        <taxon>Batrachia</taxon>
        <taxon>Caudata</taxon>
        <taxon>Salamandroidea</taxon>
        <taxon>Salamandridae</taxon>
        <taxon>Pleurodelinae</taxon>
        <taxon>Pleurodeles</taxon>
    </lineage>
</organism>
<sequence length="86" mass="9652">MWPALLGNPENKGDIQAVLNGYFSMNWTTTRTHGIEWEALKVVIRGESLGKSYGIRKKLDRELTQQEDILAALQCQVDSEDASEAD</sequence>
<accession>A0AAV7KZ67</accession>
<dbReference type="AlphaFoldDB" id="A0AAV7KZ67"/>
<evidence type="ECO:0000313" key="1">
    <source>
        <dbReference type="EMBL" id="KAJ1083889.1"/>
    </source>
</evidence>
<proteinExistence type="predicted"/>